<dbReference type="EMBL" id="UINC01133837">
    <property type="protein sequence ID" value="SVD17001.1"/>
    <property type="molecule type" value="Genomic_DNA"/>
</dbReference>
<organism evidence="4">
    <name type="scientific">marine metagenome</name>
    <dbReference type="NCBI Taxonomy" id="408172"/>
    <lineage>
        <taxon>unclassified sequences</taxon>
        <taxon>metagenomes</taxon>
        <taxon>ecological metagenomes</taxon>
    </lineage>
</organism>
<dbReference type="GO" id="GO:0004518">
    <property type="term" value="F:nuclease activity"/>
    <property type="evidence" value="ECO:0007669"/>
    <property type="project" value="UniProtKB-KW"/>
</dbReference>
<feature type="non-terminal residue" evidence="4">
    <location>
        <position position="176"/>
    </location>
</feature>
<dbReference type="Gene3D" id="3.20.20.140">
    <property type="entry name" value="Metal-dependent hydrolases"/>
    <property type="match status" value="1"/>
</dbReference>
<dbReference type="GO" id="GO:0046872">
    <property type="term" value="F:metal ion binding"/>
    <property type="evidence" value="ECO:0007669"/>
    <property type="project" value="UniProtKB-KW"/>
</dbReference>
<keyword evidence="2" id="KW-0479">Metal-binding</keyword>
<dbReference type="InterPro" id="IPR032466">
    <property type="entry name" value="Metal_Hydrolase"/>
</dbReference>
<dbReference type="AlphaFoldDB" id="A0A382T6R1"/>
<dbReference type="PANTHER" id="PTHR10060">
    <property type="entry name" value="TATD FAMILY DEOXYRIBONUCLEASE"/>
    <property type="match status" value="1"/>
</dbReference>
<proteinExistence type="predicted"/>
<dbReference type="SUPFAM" id="SSF51556">
    <property type="entry name" value="Metallo-dependent hydrolases"/>
    <property type="match status" value="1"/>
</dbReference>
<dbReference type="CDD" id="cd01310">
    <property type="entry name" value="TatD_DNAse"/>
    <property type="match status" value="1"/>
</dbReference>
<evidence type="ECO:0000313" key="4">
    <source>
        <dbReference type="EMBL" id="SVD17001.1"/>
    </source>
</evidence>
<evidence type="ECO:0000256" key="2">
    <source>
        <dbReference type="ARBA" id="ARBA00022723"/>
    </source>
</evidence>
<keyword evidence="3" id="KW-0378">Hydrolase</keyword>
<dbReference type="GO" id="GO:0016788">
    <property type="term" value="F:hydrolase activity, acting on ester bonds"/>
    <property type="evidence" value="ECO:0007669"/>
    <property type="project" value="InterPro"/>
</dbReference>
<evidence type="ECO:0000256" key="3">
    <source>
        <dbReference type="ARBA" id="ARBA00022801"/>
    </source>
</evidence>
<evidence type="ECO:0008006" key="5">
    <source>
        <dbReference type="Google" id="ProtNLM"/>
    </source>
</evidence>
<dbReference type="Pfam" id="PF01026">
    <property type="entry name" value="TatD_DNase"/>
    <property type="match status" value="1"/>
</dbReference>
<dbReference type="InterPro" id="IPR001130">
    <property type="entry name" value="TatD-like"/>
</dbReference>
<protein>
    <recommendedName>
        <fullName evidence="5">Hydrolase TatD</fullName>
    </recommendedName>
</protein>
<keyword evidence="1" id="KW-0540">Nuclease</keyword>
<dbReference type="PANTHER" id="PTHR10060:SF15">
    <property type="entry name" value="DEOXYRIBONUCLEASE TATDN1"/>
    <property type="match status" value="1"/>
</dbReference>
<name>A0A382T6R1_9ZZZZ</name>
<dbReference type="InterPro" id="IPR050891">
    <property type="entry name" value="TatD-type_Hydrolase"/>
</dbReference>
<accession>A0A382T6R1</accession>
<evidence type="ECO:0000256" key="1">
    <source>
        <dbReference type="ARBA" id="ARBA00022722"/>
    </source>
</evidence>
<reference evidence="4" key="1">
    <citation type="submission" date="2018-05" db="EMBL/GenBank/DDBJ databases">
        <authorList>
            <person name="Lanie J.A."/>
            <person name="Ng W.-L."/>
            <person name="Kazmierczak K.M."/>
            <person name="Andrzejewski T.M."/>
            <person name="Davidsen T.M."/>
            <person name="Wayne K.J."/>
            <person name="Tettelin H."/>
            <person name="Glass J.I."/>
            <person name="Rusch D."/>
            <person name="Podicherti R."/>
            <person name="Tsui H.-C.T."/>
            <person name="Winkler M.E."/>
        </authorList>
    </citation>
    <scope>NUCLEOTIDE SEQUENCE</scope>
</reference>
<gene>
    <name evidence="4" type="ORF">METZ01_LOCUS369855</name>
</gene>
<sequence length="176" mass="19854">MKLTDIGANLTHNSFDSDRDLVLERANEAGIKRIIVTGSNMDSSHAALALAKSNPGTLWSTAGLHPHHAKEYDNELEESLRDLIREPEVVAIGECGLDYFRNFSSRQEQQDAFEKQLDLAEKSELPVFLHQRDAHNEFIEILKPRLTNIPRAVTHCFTGTEKELRECLDLGLYIGI</sequence>